<evidence type="ECO:0000313" key="2">
    <source>
        <dbReference type="EMBL" id="EKO39686.1"/>
    </source>
</evidence>
<name>K6GRU4_9BACT</name>
<dbReference type="AlphaFoldDB" id="K6GRU4"/>
<reference evidence="2 3" key="1">
    <citation type="submission" date="2012-07" db="EMBL/GenBank/DDBJ databases">
        <title>Draft genome sequence of Desulfovibrio magneticus str. Maddingley MBC34 obtained from a metagenomic sequence of a methanogenic enrichment isolated from coal-seam formation water in Victoria, Australia.</title>
        <authorList>
            <person name="Greenfield P."/>
            <person name="Hendry P."/>
            <person name="Li D."/>
            <person name="Rosewarne C.P."/>
            <person name="Tran-Dinh N."/>
            <person name="Elbourne L.D.H."/>
            <person name="Paulsen I.T."/>
            <person name="Midgley D.J."/>
        </authorList>
    </citation>
    <scope>NUCLEOTIDE SEQUENCE [LARGE SCALE GENOMIC DNA]</scope>
    <source>
        <strain evidence="3">Maddingley MBC34</strain>
    </source>
</reference>
<dbReference type="InterPro" id="IPR001029">
    <property type="entry name" value="Flagellin_N"/>
</dbReference>
<dbReference type="InterPro" id="IPR001492">
    <property type="entry name" value="Flagellin"/>
</dbReference>
<dbReference type="Gene3D" id="6.10.280.190">
    <property type="match status" value="1"/>
</dbReference>
<comment type="caution">
    <text evidence="2">The sequence shown here is derived from an EMBL/GenBank/DDBJ whole genome shotgun (WGS) entry which is preliminary data.</text>
</comment>
<dbReference type="GO" id="GO:0005198">
    <property type="term" value="F:structural molecule activity"/>
    <property type="evidence" value="ECO:0007669"/>
    <property type="project" value="InterPro"/>
</dbReference>
<keyword evidence="2" id="KW-0282">Flagellum</keyword>
<dbReference type="PANTHER" id="PTHR42792:SF2">
    <property type="entry name" value="FLAGELLIN"/>
    <property type="match status" value="1"/>
</dbReference>
<feature type="domain" description="Flagellin N-terminal" evidence="1">
    <location>
        <begin position="5"/>
        <end position="51"/>
    </location>
</feature>
<proteinExistence type="predicted"/>
<protein>
    <submittedName>
        <fullName evidence="2">Flagellin/flagellar hook associated protein</fullName>
    </submittedName>
</protein>
<keyword evidence="2" id="KW-0969">Cilium</keyword>
<dbReference type="EMBL" id="ALAO01000121">
    <property type="protein sequence ID" value="EKO39686.1"/>
    <property type="molecule type" value="Genomic_DNA"/>
</dbReference>
<gene>
    <name evidence="2" type="ORF">B193_1566</name>
</gene>
<dbReference type="SUPFAM" id="SSF64518">
    <property type="entry name" value="Phase 1 flagellin"/>
    <property type="match status" value="1"/>
</dbReference>
<keyword evidence="2" id="KW-0966">Cell projection</keyword>
<accession>K6GRU4</accession>
<dbReference type="Pfam" id="PF00669">
    <property type="entry name" value="Flagellin_N"/>
    <property type="match status" value="1"/>
</dbReference>
<feature type="non-terminal residue" evidence="2">
    <location>
        <position position="53"/>
    </location>
</feature>
<evidence type="ECO:0000259" key="1">
    <source>
        <dbReference type="Pfam" id="PF00669"/>
    </source>
</evidence>
<dbReference type="PANTHER" id="PTHR42792">
    <property type="entry name" value="FLAGELLIN"/>
    <property type="match status" value="1"/>
</dbReference>
<sequence length="53" mass="5480">MALTINSNLMAVNAARNLSNSYSALATSTQRLSSGLRINSAADDAAGLAIREL</sequence>
<organism evidence="2 3">
    <name type="scientific">Solidesulfovibrio magneticus str. Maddingley MBC34</name>
    <dbReference type="NCBI Taxonomy" id="1206767"/>
    <lineage>
        <taxon>Bacteria</taxon>
        <taxon>Pseudomonadati</taxon>
        <taxon>Thermodesulfobacteriota</taxon>
        <taxon>Desulfovibrionia</taxon>
        <taxon>Desulfovibrionales</taxon>
        <taxon>Desulfovibrionaceae</taxon>
        <taxon>Solidesulfovibrio</taxon>
    </lineage>
</organism>
<dbReference type="GO" id="GO:0009288">
    <property type="term" value="C:bacterial-type flagellum"/>
    <property type="evidence" value="ECO:0007669"/>
    <property type="project" value="InterPro"/>
</dbReference>
<evidence type="ECO:0000313" key="3">
    <source>
        <dbReference type="Proteomes" id="UP000006272"/>
    </source>
</evidence>
<dbReference type="Proteomes" id="UP000006272">
    <property type="component" value="Unassembled WGS sequence"/>
</dbReference>